<sequence>MGPYTVSTDPALYLSAVEFSDVPEMVRLLNINKDVYNGSAIFQYPYLVSHAQERIQRAHEYITTLGTNTHWAMRSSPTGPMIGWAHLHFDHYDDRYPQPVHPITQKPLKIAEIGYWLSPEHTGQGLAARVGKFLVQEIAHKDMDCDIVRAVSYVANMPSRKVAERAGMVMELEQKSILIPKLGVFRDVCCYASHRDQATKGIMKENYDY</sequence>
<evidence type="ECO:0000313" key="5">
    <source>
        <dbReference type="EMBL" id="KAF9961171.1"/>
    </source>
</evidence>
<dbReference type="GO" id="GO:0016747">
    <property type="term" value="F:acyltransferase activity, transferring groups other than amino-acyl groups"/>
    <property type="evidence" value="ECO:0007669"/>
    <property type="project" value="InterPro"/>
</dbReference>
<evidence type="ECO:0000313" key="6">
    <source>
        <dbReference type="Proteomes" id="UP000738359"/>
    </source>
</evidence>
<protein>
    <recommendedName>
        <fullName evidence="4">N-acetyltransferase domain-containing protein</fullName>
    </recommendedName>
</protein>
<dbReference type="Gene3D" id="3.40.630.30">
    <property type="match status" value="1"/>
</dbReference>
<comment type="similarity">
    <text evidence="3">Belongs to the acetyltransferase family. RimJ subfamily.</text>
</comment>
<dbReference type="Proteomes" id="UP000738359">
    <property type="component" value="Unassembled WGS sequence"/>
</dbReference>
<organism evidence="5 6">
    <name type="scientific">Mortierella alpina</name>
    <name type="common">Oleaginous fungus</name>
    <name type="synonym">Mortierella renispora</name>
    <dbReference type="NCBI Taxonomy" id="64518"/>
    <lineage>
        <taxon>Eukaryota</taxon>
        <taxon>Fungi</taxon>
        <taxon>Fungi incertae sedis</taxon>
        <taxon>Mucoromycota</taxon>
        <taxon>Mortierellomycotina</taxon>
        <taxon>Mortierellomycetes</taxon>
        <taxon>Mortierellales</taxon>
        <taxon>Mortierellaceae</taxon>
        <taxon>Mortierella</taxon>
    </lineage>
</organism>
<keyword evidence="2" id="KW-0012">Acyltransferase</keyword>
<dbReference type="PANTHER" id="PTHR43792:SF8">
    <property type="entry name" value="[RIBOSOMAL PROTEIN US5]-ALANINE N-ACETYLTRANSFERASE"/>
    <property type="match status" value="1"/>
</dbReference>
<dbReference type="InterPro" id="IPR000182">
    <property type="entry name" value="GNAT_dom"/>
</dbReference>
<keyword evidence="1" id="KW-0808">Transferase</keyword>
<gene>
    <name evidence="5" type="ORF">BGZ70_008348</name>
</gene>
<dbReference type="SUPFAM" id="SSF55729">
    <property type="entry name" value="Acyl-CoA N-acyltransferases (Nat)"/>
    <property type="match status" value="1"/>
</dbReference>
<dbReference type="InterPro" id="IPR016181">
    <property type="entry name" value="Acyl_CoA_acyltransferase"/>
</dbReference>
<keyword evidence="6" id="KW-1185">Reference proteome</keyword>
<accession>A0A9P6J3M2</accession>
<dbReference type="PANTHER" id="PTHR43792">
    <property type="entry name" value="GNAT FAMILY, PUTATIVE (AFU_ORTHOLOGUE AFUA_3G00765)-RELATED-RELATED"/>
    <property type="match status" value="1"/>
</dbReference>
<dbReference type="InterPro" id="IPR051531">
    <property type="entry name" value="N-acetyltransferase"/>
</dbReference>
<dbReference type="AlphaFoldDB" id="A0A9P6J3M2"/>
<name>A0A9P6J3M2_MORAP</name>
<feature type="domain" description="N-acetyltransferase" evidence="4">
    <location>
        <begin position="12"/>
        <end position="169"/>
    </location>
</feature>
<reference evidence="5" key="1">
    <citation type="journal article" date="2020" name="Fungal Divers.">
        <title>Resolving the Mortierellaceae phylogeny through synthesis of multi-gene phylogenetics and phylogenomics.</title>
        <authorList>
            <person name="Vandepol N."/>
            <person name="Liber J."/>
            <person name="Desiro A."/>
            <person name="Na H."/>
            <person name="Kennedy M."/>
            <person name="Barry K."/>
            <person name="Grigoriev I.V."/>
            <person name="Miller A.N."/>
            <person name="O'Donnell K."/>
            <person name="Stajich J.E."/>
            <person name="Bonito G."/>
        </authorList>
    </citation>
    <scope>NUCLEOTIDE SEQUENCE</scope>
    <source>
        <strain evidence="5">CK1249</strain>
    </source>
</reference>
<dbReference type="OrthoDB" id="630895at2759"/>
<proteinExistence type="inferred from homology"/>
<dbReference type="Pfam" id="PF13302">
    <property type="entry name" value="Acetyltransf_3"/>
    <property type="match status" value="1"/>
</dbReference>
<evidence type="ECO:0000256" key="1">
    <source>
        <dbReference type="ARBA" id="ARBA00022679"/>
    </source>
</evidence>
<evidence type="ECO:0000259" key="4">
    <source>
        <dbReference type="Pfam" id="PF13302"/>
    </source>
</evidence>
<dbReference type="EMBL" id="JAAAHY010000594">
    <property type="protein sequence ID" value="KAF9961171.1"/>
    <property type="molecule type" value="Genomic_DNA"/>
</dbReference>
<comment type="caution">
    <text evidence="5">The sequence shown here is derived from an EMBL/GenBank/DDBJ whole genome shotgun (WGS) entry which is preliminary data.</text>
</comment>
<evidence type="ECO:0000256" key="2">
    <source>
        <dbReference type="ARBA" id="ARBA00023315"/>
    </source>
</evidence>
<evidence type="ECO:0000256" key="3">
    <source>
        <dbReference type="ARBA" id="ARBA00038502"/>
    </source>
</evidence>